<feature type="compositionally biased region" description="Pro residues" evidence="1">
    <location>
        <begin position="50"/>
        <end position="70"/>
    </location>
</feature>
<dbReference type="SUPFAM" id="SSF54001">
    <property type="entry name" value="Cysteine proteinases"/>
    <property type="match status" value="1"/>
</dbReference>
<keyword evidence="5" id="KW-1185">Reference proteome</keyword>
<feature type="domain" description="Transglutaminase-like" evidence="3">
    <location>
        <begin position="654"/>
        <end position="710"/>
    </location>
</feature>
<dbReference type="Pfam" id="PF01841">
    <property type="entry name" value="Transglut_core"/>
    <property type="match status" value="1"/>
</dbReference>
<dbReference type="SMART" id="SM00460">
    <property type="entry name" value="TGc"/>
    <property type="match status" value="1"/>
</dbReference>
<dbReference type="AlphaFoldDB" id="A0AA37UHC6"/>
<keyword evidence="2" id="KW-1133">Transmembrane helix</keyword>
<dbReference type="InterPro" id="IPR038765">
    <property type="entry name" value="Papain-like_cys_pep_sf"/>
</dbReference>
<dbReference type="RefSeq" id="WP_284232395.1">
    <property type="nucleotide sequence ID" value="NZ_BSUL01000001.1"/>
</dbReference>
<evidence type="ECO:0000259" key="3">
    <source>
        <dbReference type="SMART" id="SM00460"/>
    </source>
</evidence>
<feature type="transmembrane region" description="Helical" evidence="2">
    <location>
        <begin position="6"/>
        <end position="28"/>
    </location>
</feature>
<proteinExistence type="predicted"/>
<keyword evidence="2" id="KW-0812">Transmembrane</keyword>
<feature type="region of interest" description="Disordered" evidence="1">
    <location>
        <begin position="39"/>
        <end position="75"/>
    </location>
</feature>
<sequence>MVETLLSWIGLAGAALLALTGVILLAIFTPKWLQRRRAGSASTHASASTMPPPPGYAAPPAPGRPGPGVPLRPAKSPRGALAGSIVGAVLLAAAIPLGVVSAGPVFTATAAAGGLPTRIVSESDTYRFTESTTLGEYESARYNFRFDPRESVLEAYEAQRPNDQLVAAYYDSELTRIANYSAETEVFGNGFALQPEEITVIDADYNELGGERDPGSYGEAGSWSVTEIYLVQYVDRDGTEYDKPIVTRAVIEPDEKTLAAPSVDYEVSTDGVLQLSWQPVDGAERYIPVYANVSDLGNNTFFMLGDVGSDATSWSSTSGQTRDCYLIAAEVVSQNCSLEPAFVRAEDSDLGAYGVLAIAADGTRSFVDRIDAAPINPLIPVGVGGSDIGSGEYNGSLDRVPSFASVTTLTDASVSLPLTLVGSRTDGETGVLEVKVAGTDVVRELRYSGIDGTWGTFVEAVGRKLSEAAVTKAGAIQASLRQADADVQRDAPISSSQPEVDIPLTDEFGAAGEYLSANLLAGNRRIDLTGAAESPYDPIELASAVISQTPAALVRSFDVTLDFSESTERRILEVTYVYPQDQLAERREQTWSAAQDVVAEIVADGMDERDTALALNDWIAANADYDQGAYQAYRAGGDVRSDPTYAAAWDASGILLDGTGVCASYAAAFKLLSDVAGIETVYLSGAAYSVGHAWNKTFMDGRWQVVDPTWNDSEAAPNALFGISDEIAASEFGHTFGPGGWMIPTLAGQYAAE</sequence>
<keyword evidence="2" id="KW-0472">Membrane</keyword>
<dbReference type="InterPro" id="IPR002931">
    <property type="entry name" value="Transglutaminase-like"/>
</dbReference>
<feature type="transmembrane region" description="Helical" evidence="2">
    <location>
        <begin position="80"/>
        <end position="99"/>
    </location>
</feature>
<dbReference type="EMBL" id="BSUL01000001">
    <property type="protein sequence ID" value="GMA28838.1"/>
    <property type="molecule type" value="Genomic_DNA"/>
</dbReference>
<organism evidence="4 5">
    <name type="scientific">Arenivirga flava</name>
    <dbReference type="NCBI Taxonomy" id="1930060"/>
    <lineage>
        <taxon>Bacteria</taxon>
        <taxon>Bacillati</taxon>
        <taxon>Actinomycetota</taxon>
        <taxon>Actinomycetes</taxon>
        <taxon>Micrococcales</taxon>
        <taxon>Microbacteriaceae</taxon>
        <taxon>Arenivirga</taxon>
    </lineage>
</organism>
<dbReference type="Gene3D" id="3.10.620.30">
    <property type="match status" value="1"/>
</dbReference>
<reference evidence="4 5" key="1">
    <citation type="journal article" date="2014" name="Int. J. Syst. Evol. Microbiol.">
        <title>Complete genome sequence of Corynebacterium casei LMG S-19264T (=DSM 44701T), isolated from a smear-ripened cheese.</title>
        <authorList>
            <consortium name="US DOE Joint Genome Institute (JGI-PGF)"/>
            <person name="Walter F."/>
            <person name="Albersmeier A."/>
            <person name="Kalinowski J."/>
            <person name="Ruckert C."/>
        </authorList>
    </citation>
    <scope>NUCLEOTIDE SEQUENCE [LARGE SCALE GENOMIC DNA]</scope>
    <source>
        <strain evidence="4 5">NBRC 112289</strain>
    </source>
</reference>
<gene>
    <name evidence="4" type="ORF">GCM10025874_20910</name>
</gene>
<evidence type="ECO:0000313" key="5">
    <source>
        <dbReference type="Proteomes" id="UP001157160"/>
    </source>
</evidence>
<evidence type="ECO:0000313" key="4">
    <source>
        <dbReference type="EMBL" id="GMA28838.1"/>
    </source>
</evidence>
<feature type="compositionally biased region" description="Low complexity" evidence="1">
    <location>
        <begin position="39"/>
        <end position="49"/>
    </location>
</feature>
<evidence type="ECO:0000256" key="2">
    <source>
        <dbReference type="SAM" id="Phobius"/>
    </source>
</evidence>
<accession>A0AA37UHC6</accession>
<protein>
    <recommendedName>
        <fullName evidence="3">Transglutaminase-like domain-containing protein</fullName>
    </recommendedName>
</protein>
<comment type="caution">
    <text evidence="4">The sequence shown here is derived from an EMBL/GenBank/DDBJ whole genome shotgun (WGS) entry which is preliminary data.</text>
</comment>
<evidence type="ECO:0000256" key="1">
    <source>
        <dbReference type="SAM" id="MobiDB-lite"/>
    </source>
</evidence>
<name>A0AA37UHC6_9MICO</name>
<dbReference type="Proteomes" id="UP001157160">
    <property type="component" value="Unassembled WGS sequence"/>
</dbReference>